<organism evidence="1">
    <name type="scientific">bioreactor metagenome</name>
    <dbReference type="NCBI Taxonomy" id="1076179"/>
    <lineage>
        <taxon>unclassified sequences</taxon>
        <taxon>metagenomes</taxon>
        <taxon>ecological metagenomes</taxon>
    </lineage>
</organism>
<evidence type="ECO:0000313" key="1">
    <source>
        <dbReference type="EMBL" id="MPN53556.1"/>
    </source>
</evidence>
<reference evidence="1" key="1">
    <citation type="submission" date="2019-08" db="EMBL/GenBank/DDBJ databases">
        <authorList>
            <person name="Kucharzyk K."/>
            <person name="Murdoch R.W."/>
            <person name="Higgins S."/>
            <person name="Loffler F."/>
        </authorList>
    </citation>
    <scope>NUCLEOTIDE SEQUENCE</scope>
</reference>
<sequence>MGILAAGNADQHRVAFLNHVVVGDGLAGFAQEPFFNALQGVGAFHGRFLVT</sequence>
<protein>
    <submittedName>
        <fullName evidence="1">Uncharacterized protein</fullName>
    </submittedName>
</protein>
<comment type="caution">
    <text evidence="1">The sequence shown here is derived from an EMBL/GenBank/DDBJ whole genome shotgun (WGS) entry which is preliminary data.</text>
</comment>
<dbReference type="EMBL" id="VSSQ01120787">
    <property type="protein sequence ID" value="MPN53556.1"/>
    <property type="molecule type" value="Genomic_DNA"/>
</dbReference>
<dbReference type="AlphaFoldDB" id="A0A645IR28"/>
<accession>A0A645IR28</accession>
<name>A0A645IR28_9ZZZZ</name>
<gene>
    <name evidence="1" type="ORF">SDC9_201220</name>
</gene>
<proteinExistence type="predicted"/>